<comment type="cofactor">
    <cofactor evidence="1">
        <name>pyridoxal 5'-phosphate</name>
        <dbReference type="ChEBI" id="CHEBI:597326"/>
    </cofactor>
</comment>
<dbReference type="InterPro" id="IPR001926">
    <property type="entry name" value="TrpB-like_PALP"/>
</dbReference>
<evidence type="ECO:0000256" key="1">
    <source>
        <dbReference type="ARBA" id="ARBA00001933"/>
    </source>
</evidence>
<reference evidence="4 5" key="1">
    <citation type="submission" date="2019-12" db="EMBL/GenBank/DDBJ databases">
        <title>Full genome sequence of a Bacillus safensis strain isolated from commercially available natto in Indonesia.</title>
        <authorList>
            <person name="Yoshida M."/>
            <person name="Uomi M."/>
            <person name="Waturangi D."/>
            <person name="Ekaputri J.J."/>
            <person name="Setiamarga D.H.E."/>
        </authorList>
    </citation>
    <scope>NUCLEOTIDE SEQUENCE [LARGE SCALE GENOMIC DNA]</scope>
    <source>
        <strain evidence="4 5">IDN1</strain>
    </source>
</reference>
<accession>A0A5S9MIK3</accession>
<dbReference type="AlphaFoldDB" id="A0A5S9MIK3"/>
<dbReference type="Proteomes" id="UP000464658">
    <property type="component" value="Chromosome"/>
</dbReference>
<evidence type="ECO:0000259" key="3">
    <source>
        <dbReference type="Pfam" id="PF00291"/>
    </source>
</evidence>
<name>A0A5S9MIK3_BACIA</name>
<dbReference type="SUPFAM" id="SSF53686">
    <property type="entry name" value="Tryptophan synthase beta subunit-like PLP-dependent enzymes"/>
    <property type="match status" value="1"/>
</dbReference>
<protein>
    <recommendedName>
        <fullName evidence="3">Tryptophan synthase beta chain-like PALP domain-containing protein</fullName>
    </recommendedName>
</protein>
<gene>
    <name evidence="4" type="ORF">BsIDN1_52670</name>
</gene>
<evidence type="ECO:0000313" key="5">
    <source>
        <dbReference type="Proteomes" id="UP000464658"/>
    </source>
</evidence>
<dbReference type="PANTHER" id="PTHR10314">
    <property type="entry name" value="CYSTATHIONINE BETA-SYNTHASE"/>
    <property type="match status" value="1"/>
</dbReference>
<evidence type="ECO:0000256" key="2">
    <source>
        <dbReference type="ARBA" id="ARBA00022898"/>
    </source>
</evidence>
<dbReference type="InterPro" id="IPR050214">
    <property type="entry name" value="Cys_Synth/Cystath_Beta-Synth"/>
</dbReference>
<sequence>MPGCIRKAEELAAQIPHSFIPMQFDNRANPDAHRGTTAVEIMEAVKQLGQPLGAFVATAGTGGTITGTGEELKKHSLI</sequence>
<dbReference type="EMBL" id="AP021906">
    <property type="protein sequence ID" value="BBP91649.1"/>
    <property type="molecule type" value="Genomic_DNA"/>
</dbReference>
<organism evidence="4 5">
    <name type="scientific">Bacillus safensis</name>
    <dbReference type="NCBI Taxonomy" id="561879"/>
    <lineage>
        <taxon>Bacteria</taxon>
        <taxon>Bacillati</taxon>
        <taxon>Bacillota</taxon>
        <taxon>Bacilli</taxon>
        <taxon>Bacillales</taxon>
        <taxon>Bacillaceae</taxon>
        <taxon>Bacillus</taxon>
    </lineage>
</organism>
<dbReference type="Pfam" id="PF00291">
    <property type="entry name" value="PALP"/>
    <property type="match status" value="1"/>
</dbReference>
<evidence type="ECO:0000313" key="4">
    <source>
        <dbReference type="EMBL" id="BBP91649.1"/>
    </source>
</evidence>
<keyword evidence="2" id="KW-0663">Pyridoxal phosphate</keyword>
<proteinExistence type="predicted"/>
<dbReference type="InterPro" id="IPR036052">
    <property type="entry name" value="TrpB-like_PALP_sf"/>
</dbReference>
<dbReference type="GO" id="GO:1901605">
    <property type="term" value="P:alpha-amino acid metabolic process"/>
    <property type="evidence" value="ECO:0007669"/>
    <property type="project" value="UniProtKB-ARBA"/>
</dbReference>
<feature type="domain" description="Tryptophan synthase beta chain-like PALP" evidence="3">
    <location>
        <begin position="3"/>
        <end position="75"/>
    </location>
</feature>
<dbReference type="Gene3D" id="3.40.50.1100">
    <property type="match status" value="2"/>
</dbReference>